<dbReference type="AlphaFoldDB" id="A0AA36NLK4"/>
<accession>A0AA36NLK4</accession>
<dbReference type="Proteomes" id="UP001178507">
    <property type="component" value="Unassembled WGS sequence"/>
</dbReference>
<dbReference type="EMBL" id="CAUJNA010003765">
    <property type="protein sequence ID" value="CAJ1409371.1"/>
    <property type="molecule type" value="Genomic_DNA"/>
</dbReference>
<reference evidence="2" key="1">
    <citation type="submission" date="2023-08" db="EMBL/GenBank/DDBJ databases">
        <authorList>
            <person name="Chen Y."/>
            <person name="Shah S."/>
            <person name="Dougan E. K."/>
            <person name="Thang M."/>
            <person name="Chan C."/>
        </authorList>
    </citation>
    <scope>NUCLEOTIDE SEQUENCE</scope>
</reference>
<name>A0AA36NLK4_9DINO</name>
<feature type="compositionally biased region" description="Low complexity" evidence="1">
    <location>
        <begin position="155"/>
        <end position="166"/>
    </location>
</feature>
<protein>
    <submittedName>
        <fullName evidence="2">Uncharacterized protein</fullName>
    </submittedName>
</protein>
<feature type="compositionally biased region" description="Low complexity" evidence="1">
    <location>
        <begin position="95"/>
        <end position="109"/>
    </location>
</feature>
<evidence type="ECO:0000313" key="2">
    <source>
        <dbReference type="EMBL" id="CAJ1409371.1"/>
    </source>
</evidence>
<evidence type="ECO:0000256" key="1">
    <source>
        <dbReference type="SAM" id="MobiDB-lite"/>
    </source>
</evidence>
<feature type="region of interest" description="Disordered" evidence="1">
    <location>
        <begin position="42"/>
        <end position="109"/>
    </location>
</feature>
<feature type="region of interest" description="Disordered" evidence="1">
    <location>
        <begin position="137"/>
        <end position="166"/>
    </location>
</feature>
<keyword evidence="3" id="KW-1185">Reference proteome</keyword>
<gene>
    <name evidence="2" type="ORF">EVOR1521_LOCUS30485</name>
</gene>
<evidence type="ECO:0000313" key="3">
    <source>
        <dbReference type="Proteomes" id="UP001178507"/>
    </source>
</evidence>
<organism evidence="2 3">
    <name type="scientific">Effrenium voratum</name>
    <dbReference type="NCBI Taxonomy" id="2562239"/>
    <lineage>
        <taxon>Eukaryota</taxon>
        <taxon>Sar</taxon>
        <taxon>Alveolata</taxon>
        <taxon>Dinophyceae</taxon>
        <taxon>Suessiales</taxon>
        <taxon>Symbiodiniaceae</taxon>
        <taxon>Effrenium</taxon>
    </lineage>
</organism>
<proteinExistence type="predicted"/>
<comment type="caution">
    <text evidence="2">The sequence shown here is derived from an EMBL/GenBank/DDBJ whole genome shotgun (WGS) entry which is preliminary data.</text>
</comment>
<sequence length="166" mass="18523">MSYYVGAEPKNPVQCEKFWRNRIDAEEGAAVRATTAMMERSSPINWRCPGSNGSLPEKPSHSRPESTRSSLSYRGQEILSARNSVAEDFEKARATSRLSTASSRASSRSCRSTVLSLELEIERERRQAAEKEVEELRRQLAEKEPPVGVPRRGSRAIGASRGSKLR</sequence>